<keyword evidence="1" id="KW-0472">Membrane</keyword>
<dbReference type="KEGG" id="rsu:NHU_04142"/>
<dbReference type="Proteomes" id="UP000064912">
    <property type="component" value="Chromosome"/>
</dbReference>
<reference evidence="2 3" key="1">
    <citation type="submission" date="2015-02" db="EMBL/GenBank/DDBJ databases">
        <title>Genome sequene of Rhodovulum sulfidophilum DSM 2351.</title>
        <authorList>
            <person name="Nagao N."/>
        </authorList>
    </citation>
    <scope>NUCLEOTIDE SEQUENCE [LARGE SCALE GENOMIC DNA]</scope>
    <source>
        <strain evidence="2 3">DSM 2351</strain>
    </source>
</reference>
<keyword evidence="1" id="KW-0812">Transmembrane</keyword>
<protein>
    <submittedName>
        <fullName evidence="2">Uncharacterized protein</fullName>
    </submittedName>
</protein>
<proteinExistence type="predicted"/>
<evidence type="ECO:0000313" key="3">
    <source>
        <dbReference type="Proteomes" id="UP000064912"/>
    </source>
</evidence>
<evidence type="ECO:0000313" key="2">
    <source>
        <dbReference type="EMBL" id="BAQ71264.1"/>
    </source>
</evidence>
<dbReference type="AlphaFoldDB" id="A0A0D6B932"/>
<sequence length="119" mass="13136">MRWLMQILGGGLAAQLREAYEARLRAANDADRIAAEIRIAELQERQANRALGGRLTAWVQAAWAAPFIIYNAKLLIWDKMIGLGVTDALSADLLDLQLRIVTFYFGGAAAIGVVRALRR</sequence>
<dbReference type="PATRIC" id="fig|35806.4.peg.4248"/>
<organism evidence="2 3">
    <name type="scientific">Rhodovulum sulfidophilum</name>
    <name type="common">Rhodobacter sulfidophilus</name>
    <dbReference type="NCBI Taxonomy" id="35806"/>
    <lineage>
        <taxon>Bacteria</taxon>
        <taxon>Pseudomonadati</taxon>
        <taxon>Pseudomonadota</taxon>
        <taxon>Alphaproteobacteria</taxon>
        <taxon>Rhodobacterales</taxon>
        <taxon>Paracoccaceae</taxon>
        <taxon>Rhodovulum</taxon>
    </lineage>
</organism>
<dbReference type="EMBL" id="AP014800">
    <property type="protein sequence ID" value="BAQ71264.1"/>
    <property type="molecule type" value="Genomic_DNA"/>
</dbReference>
<feature type="transmembrane region" description="Helical" evidence="1">
    <location>
        <begin position="96"/>
        <end position="117"/>
    </location>
</feature>
<feature type="transmembrane region" description="Helical" evidence="1">
    <location>
        <begin position="55"/>
        <end position="76"/>
    </location>
</feature>
<keyword evidence="1" id="KW-1133">Transmembrane helix</keyword>
<accession>A0A0D6B932</accession>
<gene>
    <name evidence="2" type="ORF">NHU_04142</name>
</gene>
<name>A0A0D6B932_RHOSU</name>
<evidence type="ECO:0000256" key="1">
    <source>
        <dbReference type="SAM" id="Phobius"/>
    </source>
</evidence>